<dbReference type="InterPro" id="IPR020845">
    <property type="entry name" value="AMP-binding_CS"/>
</dbReference>
<protein>
    <submittedName>
        <fullName evidence="9">Acyl-CoA synthetase FUM16</fullName>
    </submittedName>
</protein>
<dbReference type="STRING" id="5466.A0A4R8RR68"/>
<feature type="signal peptide" evidence="7">
    <location>
        <begin position="1"/>
        <end position="21"/>
    </location>
</feature>
<evidence type="ECO:0000256" key="7">
    <source>
        <dbReference type="SAM" id="SignalP"/>
    </source>
</evidence>
<reference evidence="9 10" key="1">
    <citation type="submission" date="2018-12" db="EMBL/GenBank/DDBJ databases">
        <title>Genome sequence and assembly of Colletotrichum trifolii.</title>
        <authorList>
            <person name="Gan P."/>
            <person name="Shirasu K."/>
        </authorList>
    </citation>
    <scope>NUCLEOTIDE SEQUENCE [LARGE SCALE GENOMIC DNA]</scope>
    <source>
        <strain evidence="9 10">543-2</strain>
    </source>
</reference>
<feature type="chain" id="PRO_5020790592" evidence="7">
    <location>
        <begin position="22"/>
        <end position="778"/>
    </location>
</feature>
<dbReference type="Pfam" id="PF00501">
    <property type="entry name" value="AMP-binding"/>
    <property type="match status" value="1"/>
</dbReference>
<evidence type="ECO:0000256" key="4">
    <source>
        <dbReference type="ARBA" id="ARBA00022840"/>
    </source>
</evidence>
<keyword evidence="6" id="KW-0812">Transmembrane</keyword>
<dbReference type="InterPro" id="IPR042099">
    <property type="entry name" value="ANL_N_sf"/>
</dbReference>
<keyword evidence="6" id="KW-0472">Membrane</keyword>
<dbReference type="GO" id="GO:0004467">
    <property type="term" value="F:long-chain fatty acid-CoA ligase activity"/>
    <property type="evidence" value="ECO:0007669"/>
    <property type="project" value="UniProtKB-EC"/>
</dbReference>
<evidence type="ECO:0000256" key="2">
    <source>
        <dbReference type="ARBA" id="ARBA00022598"/>
    </source>
</evidence>
<evidence type="ECO:0000259" key="8">
    <source>
        <dbReference type="Pfam" id="PF00501"/>
    </source>
</evidence>
<name>A0A4R8RR68_COLTR</name>
<keyword evidence="6" id="KW-1133">Transmembrane helix</keyword>
<keyword evidence="2" id="KW-0436">Ligase</keyword>
<evidence type="ECO:0000256" key="3">
    <source>
        <dbReference type="ARBA" id="ARBA00022741"/>
    </source>
</evidence>
<evidence type="ECO:0000256" key="5">
    <source>
        <dbReference type="ARBA" id="ARBA00036813"/>
    </source>
</evidence>
<dbReference type="PROSITE" id="PS00455">
    <property type="entry name" value="AMP_BINDING"/>
    <property type="match status" value="1"/>
</dbReference>
<keyword evidence="4" id="KW-0067">ATP-binding</keyword>
<dbReference type="GO" id="GO:0035336">
    <property type="term" value="P:long-chain fatty-acyl-CoA metabolic process"/>
    <property type="evidence" value="ECO:0007669"/>
    <property type="project" value="TreeGrafter"/>
</dbReference>
<comment type="catalytic activity">
    <reaction evidence="5">
        <text>a long-chain fatty acid + ATP + CoA = a long-chain fatty acyl-CoA + AMP + diphosphate</text>
        <dbReference type="Rhea" id="RHEA:15421"/>
        <dbReference type="ChEBI" id="CHEBI:30616"/>
        <dbReference type="ChEBI" id="CHEBI:33019"/>
        <dbReference type="ChEBI" id="CHEBI:57287"/>
        <dbReference type="ChEBI" id="CHEBI:57560"/>
        <dbReference type="ChEBI" id="CHEBI:83139"/>
        <dbReference type="ChEBI" id="CHEBI:456215"/>
        <dbReference type="EC" id="6.2.1.3"/>
    </reaction>
</comment>
<dbReference type="Gene3D" id="3.40.50.12780">
    <property type="entry name" value="N-terminal domain of ligase-like"/>
    <property type="match status" value="1"/>
</dbReference>
<dbReference type="GO" id="GO:0005524">
    <property type="term" value="F:ATP binding"/>
    <property type="evidence" value="ECO:0007669"/>
    <property type="project" value="UniProtKB-KW"/>
</dbReference>
<sequence>MAAMGHRLQAWLLASMAVARAAKKNFSPMIFSPRTPLTCRKSFIIPSFTAAIVVCFAAVLVALLYTRPLTPPTTPFAPAAPNTTADMSWTTGIAPLYQVHKPPFTVEAPGYERVDGETLPRRHWKAKDGLRTRPHPEINTMYDIVKRSARVYANEPAVGTRSLVHLHREKKKVPKNVDGEIVQVDKEWQFFELSQYSYRTYAEFLAYILQLGSGLRKLGLSKGSKLHLFATTSANWMAMSHACGSQSMSIVTAYDTLGASGVEHSLLQSNAEAMYIDPHLLKTASSGLNKSEDLKFVVYNDNCIFADGSEVEAFKKANPNIKLLSIEEVRQLGEDNPVDPVEAQPDDLFCIMYTSGSTGPPKGVPMTHAGMVAAITGLWTCVEESVTQNEYVLAYLPLAHIFELVLENLVLWAGATLGYGNPRTLSDTSVKNCAGDMREFRPTALVGVPQVWETVKKGVVAKVNSSSIFVKALFWGAFNYKSFMVKHGLPLATIFDNVVFKKVRELTGGRLRLIMNGASGISDGTKHFLSMTVAPMLTGYGLTETAANGALGDPLEYTSTAIGPIPAAVDVKLVSIPDLNYSTDTTPPQGEIWIKGLPVLKEYYKNPEETAKAITEDGWFKTGDIGEFDSVGHLKVIDRVKNLVKMQGGEYIALEKLESVYRSSPFVQNIMVYGDGEHSRAIAIVAPNEKVLSEEAQKLGVDEHDMHTNPKVVDAVLKDFISAGRKAGLTGLEIVGGVVIADEEWTPDSGLVTATQKLNRRVIKDRYKKQIEEAFPKN</sequence>
<dbReference type="GO" id="GO:0005783">
    <property type="term" value="C:endoplasmic reticulum"/>
    <property type="evidence" value="ECO:0007669"/>
    <property type="project" value="TreeGrafter"/>
</dbReference>
<dbReference type="EMBL" id="RYZW01000045">
    <property type="protein sequence ID" value="TDZ58386.1"/>
    <property type="molecule type" value="Genomic_DNA"/>
</dbReference>
<dbReference type="GO" id="GO:0005811">
    <property type="term" value="C:lipid droplet"/>
    <property type="evidence" value="ECO:0007669"/>
    <property type="project" value="TreeGrafter"/>
</dbReference>
<keyword evidence="10" id="KW-1185">Reference proteome</keyword>
<dbReference type="Proteomes" id="UP000295703">
    <property type="component" value="Unassembled WGS sequence"/>
</dbReference>
<dbReference type="AlphaFoldDB" id="A0A4R8RR68"/>
<keyword evidence="3" id="KW-0547">Nucleotide-binding</keyword>
<evidence type="ECO:0000256" key="1">
    <source>
        <dbReference type="ARBA" id="ARBA00006432"/>
    </source>
</evidence>
<dbReference type="PANTHER" id="PTHR43272">
    <property type="entry name" value="LONG-CHAIN-FATTY-ACID--COA LIGASE"/>
    <property type="match status" value="1"/>
</dbReference>
<dbReference type="GO" id="GO:0005886">
    <property type="term" value="C:plasma membrane"/>
    <property type="evidence" value="ECO:0007669"/>
    <property type="project" value="TreeGrafter"/>
</dbReference>
<comment type="similarity">
    <text evidence="1">Belongs to the ATP-dependent AMP-binding enzyme family.</text>
</comment>
<feature type="transmembrane region" description="Helical" evidence="6">
    <location>
        <begin position="45"/>
        <end position="65"/>
    </location>
</feature>
<evidence type="ECO:0000313" key="10">
    <source>
        <dbReference type="Proteomes" id="UP000295703"/>
    </source>
</evidence>
<dbReference type="SUPFAM" id="SSF56801">
    <property type="entry name" value="Acetyl-CoA synthetase-like"/>
    <property type="match status" value="1"/>
</dbReference>
<evidence type="ECO:0000256" key="6">
    <source>
        <dbReference type="SAM" id="Phobius"/>
    </source>
</evidence>
<dbReference type="PANTHER" id="PTHR43272:SF83">
    <property type="entry name" value="ACYL-COA SYNTHETASE LONG-CHAIN, ISOFORM J"/>
    <property type="match status" value="1"/>
</dbReference>
<comment type="caution">
    <text evidence="9">The sequence shown here is derived from an EMBL/GenBank/DDBJ whole genome shotgun (WGS) entry which is preliminary data.</text>
</comment>
<dbReference type="InterPro" id="IPR000873">
    <property type="entry name" value="AMP-dep_synth/lig_dom"/>
</dbReference>
<gene>
    <name evidence="9" type="primary">FUM16</name>
    <name evidence="9" type="ORF">CTRI78_v005475</name>
</gene>
<organism evidence="9 10">
    <name type="scientific">Colletotrichum trifolii</name>
    <dbReference type="NCBI Taxonomy" id="5466"/>
    <lineage>
        <taxon>Eukaryota</taxon>
        <taxon>Fungi</taxon>
        <taxon>Dikarya</taxon>
        <taxon>Ascomycota</taxon>
        <taxon>Pezizomycotina</taxon>
        <taxon>Sordariomycetes</taxon>
        <taxon>Hypocreomycetidae</taxon>
        <taxon>Glomerellales</taxon>
        <taxon>Glomerellaceae</taxon>
        <taxon>Colletotrichum</taxon>
        <taxon>Colletotrichum orbiculare species complex</taxon>
    </lineage>
</organism>
<accession>A0A4R8RR68</accession>
<evidence type="ECO:0000313" key="9">
    <source>
        <dbReference type="EMBL" id="TDZ58386.1"/>
    </source>
</evidence>
<proteinExistence type="inferred from homology"/>
<feature type="domain" description="AMP-dependent synthetase/ligase" evidence="8">
    <location>
        <begin position="194"/>
        <end position="604"/>
    </location>
</feature>
<keyword evidence="7" id="KW-0732">Signal</keyword>